<evidence type="ECO:0000259" key="11">
    <source>
        <dbReference type="Pfam" id="PF00999"/>
    </source>
</evidence>
<comment type="subcellular location">
    <subcellularLocation>
        <location evidence="1">Membrane</location>
        <topology evidence="1">Multi-pass membrane protein</topology>
    </subcellularLocation>
</comment>
<keyword evidence="7" id="KW-0406">Ion transport</keyword>
<accession>A0A7G9YR54</accession>
<dbReference type="InterPro" id="IPR038770">
    <property type="entry name" value="Na+/solute_symporter_sf"/>
</dbReference>
<evidence type="ECO:0000256" key="4">
    <source>
        <dbReference type="ARBA" id="ARBA00022692"/>
    </source>
</evidence>
<feature type="domain" description="Cation/H+ exchanger transmembrane" evidence="11">
    <location>
        <begin position="8"/>
        <end position="376"/>
    </location>
</feature>
<organism evidence="12">
    <name type="scientific">Candidatus Methanogaster sp. ANME-2c ERB4</name>
    <dbReference type="NCBI Taxonomy" id="2759911"/>
    <lineage>
        <taxon>Archaea</taxon>
        <taxon>Methanobacteriati</taxon>
        <taxon>Methanobacteriota</taxon>
        <taxon>Stenosarchaea group</taxon>
        <taxon>Methanomicrobia</taxon>
        <taxon>Methanosarcinales</taxon>
        <taxon>ANME-2 cluster</taxon>
        <taxon>Candidatus Methanogasteraceae</taxon>
        <taxon>Candidatus Methanogaster</taxon>
    </lineage>
</organism>
<keyword evidence="6" id="KW-0915">Sodium</keyword>
<evidence type="ECO:0000256" key="5">
    <source>
        <dbReference type="ARBA" id="ARBA00022989"/>
    </source>
</evidence>
<evidence type="ECO:0000256" key="9">
    <source>
        <dbReference type="ARBA" id="ARBA00023201"/>
    </source>
</evidence>
<feature type="transmembrane region" description="Helical" evidence="10">
    <location>
        <begin position="144"/>
        <end position="166"/>
    </location>
</feature>
<feature type="transmembrane region" description="Helical" evidence="10">
    <location>
        <begin position="236"/>
        <end position="255"/>
    </location>
</feature>
<dbReference type="PANTHER" id="PTHR43562:SF3">
    <property type="entry name" value="SODIUM ION_PROTON EXCHANGER (EUROFUNG)"/>
    <property type="match status" value="1"/>
</dbReference>
<evidence type="ECO:0000256" key="8">
    <source>
        <dbReference type="ARBA" id="ARBA00023136"/>
    </source>
</evidence>
<feature type="transmembrane region" description="Helical" evidence="10">
    <location>
        <begin position="83"/>
        <end position="105"/>
    </location>
</feature>
<dbReference type="EMBL" id="MT631437">
    <property type="protein sequence ID" value="QNO50488.1"/>
    <property type="molecule type" value="Genomic_DNA"/>
</dbReference>
<keyword evidence="3" id="KW-0050">Antiport</keyword>
<evidence type="ECO:0000256" key="2">
    <source>
        <dbReference type="ARBA" id="ARBA00022448"/>
    </source>
</evidence>
<dbReference type="Gene3D" id="1.20.1530.20">
    <property type="match status" value="1"/>
</dbReference>
<dbReference type="GO" id="GO:0006814">
    <property type="term" value="P:sodium ion transport"/>
    <property type="evidence" value="ECO:0007669"/>
    <property type="project" value="UniProtKB-KW"/>
</dbReference>
<feature type="transmembrane region" description="Helical" evidence="10">
    <location>
        <begin position="111"/>
        <end position="132"/>
    </location>
</feature>
<dbReference type="Pfam" id="PF00999">
    <property type="entry name" value="Na_H_Exchanger"/>
    <property type="match status" value="1"/>
</dbReference>
<keyword evidence="5 10" id="KW-1133">Transmembrane helix</keyword>
<dbReference type="GO" id="GO:0016020">
    <property type="term" value="C:membrane"/>
    <property type="evidence" value="ECO:0007669"/>
    <property type="project" value="UniProtKB-SubCell"/>
</dbReference>
<proteinExistence type="predicted"/>
<keyword evidence="2" id="KW-0813">Transport</keyword>
<gene>
    <name evidence="12" type="primary">kefB</name>
    <name evidence="12" type="ORF">EGLMOMJH_00027</name>
</gene>
<feature type="transmembrane region" description="Helical" evidence="10">
    <location>
        <begin position="212"/>
        <end position="230"/>
    </location>
</feature>
<feature type="transmembrane region" description="Helical" evidence="10">
    <location>
        <begin position="178"/>
        <end position="200"/>
    </location>
</feature>
<reference evidence="12" key="1">
    <citation type="submission" date="2020-06" db="EMBL/GenBank/DDBJ databases">
        <title>Unique genomic features of the anaerobic methanotrophic archaea.</title>
        <authorList>
            <person name="Chadwick G.L."/>
            <person name="Skennerton C.T."/>
            <person name="Laso-Perez R."/>
            <person name="Leu A.O."/>
            <person name="Speth D.R."/>
            <person name="Yu H."/>
            <person name="Morgan-Lang C."/>
            <person name="Hatzenpichler R."/>
            <person name="Goudeau D."/>
            <person name="Malmstrom R."/>
            <person name="Brazelton W.J."/>
            <person name="Woyke T."/>
            <person name="Hallam S.J."/>
            <person name="Tyson G.W."/>
            <person name="Wegener G."/>
            <person name="Boetius A."/>
            <person name="Orphan V."/>
        </authorList>
    </citation>
    <scope>NUCLEOTIDE SEQUENCE</scope>
</reference>
<feature type="transmembrane region" description="Helical" evidence="10">
    <location>
        <begin position="356"/>
        <end position="375"/>
    </location>
</feature>
<dbReference type="GO" id="GO:0015297">
    <property type="term" value="F:antiporter activity"/>
    <property type="evidence" value="ECO:0007669"/>
    <property type="project" value="UniProtKB-KW"/>
</dbReference>
<keyword evidence="4 10" id="KW-0812">Transmembrane</keyword>
<evidence type="ECO:0000256" key="3">
    <source>
        <dbReference type="ARBA" id="ARBA00022449"/>
    </source>
</evidence>
<evidence type="ECO:0000256" key="1">
    <source>
        <dbReference type="ARBA" id="ARBA00004141"/>
    </source>
</evidence>
<dbReference type="PANTHER" id="PTHR43562">
    <property type="entry name" value="NAPA-TYPE SODIUM/HYDROGEN ANTIPORTER"/>
    <property type="match status" value="1"/>
</dbReference>
<evidence type="ECO:0000256" key="10">
    <source>
        <dbReference type="SAM" id="Phobius"/>
    </source>
</evidence>
<sequence length="396" mass="42143">MHALLALILILFLAKVFGELSERAGFPSILGEIGAGIVFGLLFLRPDNEALLFLSELGAIFLLFTAGYKEINLRELKTASKMALIPTISQVLLAFGFGFLIGWIFDFSQMASLFMGVAFSMTSIGMSVRTLIDLNYLSTKIGSTMLASAILDDLIGIFMLSVMISIASNQQIPAGMELLVIAAKIIGFIAVMAVLGRGVFPVLFTYIHRMRVKESIFAFVIMIALFSAYLAEAFGLHAVIGAFVGGACLSSVPLAKIEDVQSKVSGIAYGIFIPIFFAFIGLSVDPAAIQAAGLFALLVIVMALAGKLIGGFIGSRIAGFDSYDSLIFGVGVMPRAGIELVVISAGRSLGIIGDEIFSAIVLMVAVSVIVSPVLLKFAIKMKETRTAPEPTNTQPR</sequence>
<feature type="transmembrane region" description="Helical" evidence="10">
    <location>
        <begin position="50"/>
        <end position="71"/>
    </location>
</feature>
<keyword evidence="9" id="KW-0739">Sodium transport</keyword>
<feature type="transmembrane region" description="Helical" evidence="10">
    <location>
        <begin position="267"/>
        <end position="284"/>
    </location>
</feature>
<evidence type="ECO:0000256" key="7">
    <source>
        <dbReference type="ARBA" id="ARBA00023065"/>
    </source>
</evidence>
<protein>
    <submittedName>
        <fullName evidence="12">Glutathione-regulated potassium-efflux system protein KefB</fullName>
    </submittedName>
</protein>
<name>A0A7G9YR54_9EURY</name>
<feature type="transmembrane region" description="Helical" evidence="10">
    <location>
        <begin position="290"/>
        <end position="313"/>
    </location>
</feature>
<dbReference type="AlphaFoldDB" id="A0A7G9YR54"/>
<keyword evidence="8 10" id="KW-0472">Membrane</keyword>
<evidence type="ECO:0000313" key="12">
    <source>
        <dbReference type="EMBL" id="QNO50488.1"/>
    </source>
</evidence>
<dbReference type="GO" id="GO:1902600">
    <property type="term" value="P:proton transmembrane transport"/>
    <property type="evidence" value="ECO:0007669"/>
    <property type="project" value="InterPro"/>
</dbReference>
<dbReference type="InterPro" id="IPR006153">
    <property type="entry name" value="Cation/H_exchanger_TM"/>
</dbReference>
<evidence type="ECO:0000256" key="6">
    <source>
        <dbReference type="ARBA" id="ARBA00023053"/>
    </source>
</evidence>